<dbReference type="GO" id="GO:0009288">
    <property type="term" value="C:bacterial-type flagellum"/>
    <property type="evidence" value="ECO:0007669"/>
    <property type="project" value="UniProtKB-SubCell"/>
</dbReference>
<evidence type="ECO:0000259" key="4">
    <source>
        <dbReference type="Pfam" id="PF00669"/>
    </source>
</evidence>
<evidence type="ECO:0000313" key="7">
    <source>
        <dbReference type="Proteomes" id="UP000060699"/>
    </source>
</evidence>
<dbReference type="PANTHER" id="PTHR42792:SF2">
    <property type="entry name" value="FLAGELLIN"/>
    <property type="match status" value="1"/>
</dbReference>
<protein>
    <recommendedName>
        <fullName evidence="3">Flagellin</fullName>
    </recommendedName>
</protein>
<reference evidence="6 7" key="1">
    <citation type="submission" date="2015-12" db="EMBL/GenBank/DDBJ databases">
        <title>Complete genome of Roseateles depolymerans KCTC 42856.</title>
        <authorList>
            <person name="Kim K.M."/>
        </authorList>
    </citation>
    <scope>NUCLEOTIDE SEQUENCE [LARGE SCALE GENOMIC DNA]</scope>
    <source>
        <strain evidence="6 7">KCTC 42856</strain>
    </source>
</reference>
<keyword evidence="6" id="KW-0969">Cilium</keyword>
<keyword evidence="2 3" id="KW-0975">Bacterial flagellum</keyword>
<dbReference type="PATRIC" id="fig|76731.3.peg.1882"/>
<gene>
    <name evidence="6" type="ORF">RD2015_1836</name>
</gene>
<keyword evidence="7" id="KW-1185">Reference proteome</keyword>
<evidence type="ECO:0000256" key="3">
    <source>
        <dbReference type="RuleBase" id="RU362073"/>
    </source>
</evidence>
<dbReference type="STRING" id="76731.RD2015_1836"/>
<dbReference type="KEGG" id="rdp:RD2015_1836"/>
<dbReference type="RefSeq" id="WP_058934625.1">
    <property type="nucleotide sequence ID" value="NZ_CP013729.1"/>
</dbReference>
<organism evidence="6 7">
    <name type="scientific">Roseateles depolymerans</name>
    <dbReference type="NCBI Taxonomy" id="76731"/>
    <lineage>
        <taxon>Bacteria</taxon>
        <taxon>Pseudomonadati</taxon>
        <taxon>Pseudomonadota</taxon>
        <taxon>Betaproteobacteria</taxon>
        <taxon>Burkholderiales</taxon>
        <taxon>Sphaerotilaceae</taxon>
        <taxon>Roseateles</taxon>
    </lineage>
</organism>
<dbReference type="Gene3D" id="1.20.1330.10">
    <property type="entry name" value="f41 fragment of flagellin, N-terminal domain"/>
    <property type="match status" value="1"/>
</dbReference>
<dbReference type="PANTHER" id="PTHR42792">
    <property type="entry name" value="FLAGELLIN"/>
    <property type="match status" value="1"/>
</dbReference>
<name>A0A0U3N245_9BURK</name>
<dbReference type="PRINTS" id="PR00207">
    <property type="entry name" value="FLAGELLIN"/>
</dbReference>
<feature type="domain" description="Flagellin N-terminal" evidence="4">
    <location>
        <begin position="6"/>
        <end position="139"/>
    </location>
</feature>
<dbReference type="GO" id="GO:0005198">
    <property type="term" value="F:structural molecule activity"/>
    <property type="evidence" value="ECO:0007669"/>
    <property type="project" value="UniProtKB-UniRule"/>
</dbReference>
<dbReference type="Pfam" id="PF00700">
    <property type="entry name" value="Flagellin_C"/>
    <property type="match status" value="1"/>
</dbReference>
<feature type="domain" description="Flagellin C-terminal" evidence="5">
    <location>
        <begin position="207"/>
        <end position="291"/>
    </location>
</feature>
<evidence type="ECO:0000259" key="5">
    <source>
        <dbReference type="Pfam" id="PF00700"/>
    </source>
</evidence>
<keyword evidence="6" id="KW-0282">Flagellum</keyword>
<dbReference type="GO" id="GO:0005576">
    <property type="term" value="C:extracellular region"/>
    <property type="evidence" value="ECO:0007669"/>
    <property type="project" value="UniProtKB-SubCell"/>
</dbReference>
<proteinExistence type="inferred from homology"/>
<evidence type="ECO:0000256" key="1">
    <source>
        <dbReference type="ARBA" id="ARBA00005709"/>
    </source>
</evidence>
<dbReference type="InterPro" id="IPR001029">
    <property type="entry name" value="Flagellin_N"/>
</dbReference>
<dbReference type="OrthoDB" id="9796789at2"/>
<dbReference type="AlphaFoldDB" id="A0A0U3N245"/>
<comment type="similarity">
    <text evidence="1 3">Belongs to the bacterial flagellin family.</text>
</comment>
<comment type="subcellular location">
    <subcellularLocation>
        <location evidence="3">Secreted</location>
    </subcellularLocation>
    <subcellularLocation>
        <location evidence="3">Bacterial flagellum</location>
    </subcellularLocation>
</comment>
<dbReference type="SUPFAM" id="SSF64518">
    <property type="entry name" value="Phase 1 flagellin"/>
    <property type="match status" value="1"/>
</dbReference>
<dbReference type="Gene3D" id="6.10.10.10">
    <property type="entry name" value="Flagellar export chaperone, C-terminal domain"/>
    <property type="match status" value="1"/>
</dbReference>
<keyword evidence="6" id="KW-0966">Cell projection</keyword>
<dbReference type="InterPro" id="IPR042187">
    <property type="entry name" value="Flagellin_C_sub2"/>
</dbReference>
<keyword evidence="3" id="KW-0964">Secreted</keyword>
<dbReference type="EMBL" id="CP013729">
    <property type="protein sequence ID" value="ALV06315.1"/>
    <property type="molecule type" value="Genomic_DNA"/>
</dbReference>
<dbReference type="InterPro" id="IPR001492">
    <property type="entry name" value="Flagellin"/>
</dbReference>
<dbReference type="InterPro" id="IPR046358">
    <property type="entry name" value="Flagellin_C"/>
</dbReference>
<evidence type="ECO:0000256" key="2">
    <source>
        <dbReference type="ARBA" id="ARBA00023143"/>
    </source>
</evidence>
<sequence>MLSLHTNAAALSTQNSLSSTQKSLSTSMTRLGTGYRVNSAMDDAAGLQIATRLDSQTRGMAVAQRNTQNGISMLQTGEGALNEVSNILLRMKDLATEAFSASSTATDKTAMQNEYDALGTELTNIVKNTSFGGTQLFSDGTTIDGSNGKMSAAMSFQIGASAGETMSVDVSTQLTALATSLGAVSSQYNATPAAGTELSATANTLLTTLGTAIDKVGELRASFGAAANRLDHVYNNLQNMSTNTTAAKGRIMDTDFAAESSTMTTKQMLLQSGTAMLKQSNSMSGLVMSLLG</sequence>
<dbReference type="Pfam" id="PF00669">
    <property type="entry name" value="Flagellin_N"/>
    <property type="match status" value="1"/>
</dbReference>
<accession>A0A0U3N245</accession>
<dbReference type="Proteomes" id="UP000060699">
    <property type="component" value="Chromosome"/>
</dbReference>
<evidence type="ECO:0000313" key="6">
    <source>
        <dbReference type="EMBL" id="ALV06315.1"/>
    </source>
</evidence>
<comment type="function">
    <text evidence="3">Flagellin is the subunit protein which polymerizes to form the filaments of bacterial flagella.</text>
</comment>